<feature type="binding site" evidence="8">
    <location>
        <position position="247"/>
    </location>
    <ligand>
        <name>ATP</name>
        <dbReference type="ChEBI" id="CHEBI:30616"/>
    </ligand>
</feature>
<accession>A0A1W0X6E0</accession>
<dbReference type="GO" id="GO:0043529">
    <property type="term" value="C:GET complex"/>
    <property type="evidence" value="ECO:0007669"/>
    <property type="project" value="TreeGrafter"/>
</dbReference>
<dbReference type="PANTHER" id="PTHR10803:SF3">
    <property type="entry name" value="ATPASE GET3"/>
    <property type="match status" value="1"/>
</dbReference>
<organism evidence="10 11">
    <name type="scientific">Hypsibius exemplaris</name>
    <name type="common">Freshwater tardigrade</name>
    <dbReference type="NCBI Taxonomy" id="2072580"/>
    <lineage>
        <taxon>Eukaryota</taxon>
        <taxon>Metazoa</taxon>
        <taxon>Ecdysozoa</taxon>
        <taxon>Tardigrada</taxon>
        <taxon>Eutardigrada</taxon>
        <taxon>Parachela</taxon>
        <taxon>Hypsibioidea</taxon>
        <taxon>Hypsibiidae</taxon>
        <taxon>Hypsibius</taxon>
    </lineage>
</organism>
<evidence type="ECO:0000256" key="1">
    <source>
        <dbReference type="ARBA" id="ARBA00011040"/>
    </source>
</evidence>
<comment type="similarity">
    <text evidence="1 8">Belongs to the arsA ATPase family.</text>
</comment>
<dbReference type="PANTHER" id="PTHR10803">
    <property type="entry name" value="ARSENICAL PUMP-DRIVING ATPASE ARSENITE-TRANSLOCATING ATPASE"/>
    <property type="match status" value="1"/>
</dbReference>
<feature type="domain" description="ArsA/GET3 Anion-transporting ATPase-like" evidence="9">
    <location>
        <begin position="29"/>
        <end position="335"/>
    </location>
</feature>
<dbReference type="InterPro" id="IPR027542">
    <property type="entry name" value="ATPase_ArsA/GET3_euk"/>
</dbReference>
<dbReference type="Proteomes" id="UP000192578">
    <property type="component" value="Unassembled WGS sequence"/>
</dbReference>
<evidence type="ECO:0000259" key="9">
    <source>
        <dbReference type="Pfam" id="PF02374"/>
    </source>
</evidence>
<dbReference type="GO" id="GO:0005524">
    <property type="term" value="F:ATP binding"/>
    <property type="evidence" value="ECO:0007669"/>
    <property type="project" value="UniProtKB-UniRule"/>
</dbReference>
<keyword evidence="5 8" id="KW-0378">Hydrolase</keyword>
<dbReference type="EMBL" id="MTYJ01000015">
    <property type="protein sequence ID" value="OQV22892.1"/>
    <property type="molecule type" value="Genomic_DNA"/>
</dbReference>
<dbReference type="GO" id="GO:0046872">
    <property type="term" value="F:metal ion binding"/>
    <property type="evidence" value="ECO:0007669"/>
    <property type="project" value="UniProtKB-KW"/>
</dbReference>
<dbReference type="EC" id="3.6.-.-" evidence="8"/>
<evidence type="ECO:0000256" key="3">
    <source>
        <dbReference type="ARBA" id="ARBA00022490"/>
    </source>
</evidence>
<dbReference type="FunFam" id="3.40.50.300:FF:000235">
    <property type="entry name" value="ATPase ASNA1"/>
    <property type="match status" value="1"/>
</dbReference>
<dbReference type="GO" id="GO:0071816">
    <property type="term" value="P:tail-anchored membrane protein insertion into ER membrane"/>
    <property type="evidence" value="ECO:0007669"/>
    <property type="project" value="TreeGrafter"/>
</dbReference>
<keyword evidence="4 8" id="KW-0547">Nucleotide-binding</keyword>
<proteinExistence type="inferred from homology"/>
<dbReference type="AlphaFoldDB" id="A0A1W0X6E0"/>
<evidence type="ECO:0000313" key="11">
    <source>
        <dbReference type="Proteomes" id="UP000192578"/>
    </source>
</evidence>
<evidence type="ECO:0000256" key="5">
    <source>
        <dbReference type="ARBA" id="ARBA00022801"/>
    </source>
</evidence>
<keyword evidence="11" id="KW-1185">Reference proteome</keyword>
<dbReference type="OrthoDB" id="1770at2759"/>
<dbReference type="NCBIfam" id="TIGR00345">
    <property type="entry name" value="GET3_arsA_TRC40"/>
    <property type="match status" value="1"/>
</dbReference>
<dbReference type="SUPFAM" id="SSF52540">
    <property type="entry name" value="P-loop containing nucleoside triphosphate hydrolases"/>
    <property type="match status" value="1"/>
</dbReference>
<dbReference type="InterPro" id="IPR025723">
    <property type="entry name" value="ArsA/GET3_ATPase-like"/>
</dbReference>
<feature type="binding site" evidence="8">
    <location>
        <position position="274"/>
    </location>
    <ligand>
        <name>ATP</name>
        <dbReference type="ChEBI" id="CHEBI:30616"/>
    </ligand>
</feature>
<dbReference type="Gene3D" id="3.40.50.300">
    <property type="entry name" value="P-loop containing nucleotide triphosphate hydrolases"/>
    <property type="match status" value="1"/>
</dbReference>
<reference evidence="11" key="1">
    <citation type="submission" date="2017-01" db="EMBL/GenBank/DDBJ databases">
        <title>Comparative genomics of anhydrobiosis in the tardigrade Hypsibius dujardini.</title>
        <authorList>
            <person name="Yoshida Y."/>
            <person name="Koutsovoulos G."/>
            <person name="Laetsch D."/>
            <person name="Stevens L."/>
            <person name="Kumar S."/>
            <person name="Horikawa D."/>
            <person name="Ishino K."/>
            <person name="Komine S."/>
            <person name="Tomita M."/>
            <person name="Blaxter M."/>
            <person name="Arakawa K."/>
        </authorList>
    </citation>
    <scope>NUCLEOTIDE SEQUENCE [LARGE SCALE GENOMIC DNA]</scope>
    <source>
        <strain evidence="11">Z151</strain>
    </source>
</reference>
<dbReference type="GO" id="GO:0016887">
    <property type="term" value="F:ATP hydrolysis activity"/>
    <property type="evidence" value="ECO:0007669"/>
    <property type="project" value="InterPro"/>
</dbReference>
<name>A0A1W0X6E0_HYPEX</name>
<evidence type="ECO:0000256" key="4">
    <source>
        <dbReference type="ARBA" id="ARBA00022741"/>
    </source>
</evidence>
<keyword evidence="6 8" id="KW-0256">Endoplasmic reticulum</keyword>
<evidence type="ECO:0000256" key="8">
    <source>
        <dbReference type="HAMAP-Rule" id="MF_03112"/>
    </source>
</evidence>
<evidence type="ECO:0000256" key="2">
    <source>
        <dbReference type="ARBA" id="ARBA00022448"/>
    </source>
</evidence>
<feature type="binding site" evidence="8">
    <location>
        <position position="285"/>
    </location>
    <ligand>
        <name>Zn(2+)</name>
        <dbReference type="ChEBI" id="CHEBI:29105"/>
        <note>ligand shared between dimeric partners</note>
    </ligand>
</feature>
<evidence type="ECO:0000256" key="7">
    <source>
        <dbReference type="ARBA" id="ARBA00022840"/>
    </source>
</evidence>
<dbReference type="InterPro" id="IPR016300">
    <property type="entry name" value="ATPase_ArsA/GET3"/>
</dbReference>
<feature type="binding site" evidence="8">
    <location>
        <begin position="36"/>
        <end position="43"/>
    </location>
    <ligand>
        <name>ATP</name>
        <dbReference type="ChEBI" id="CHEBI:30616"/>
    </ligand>
</feature>
<keyword evidence="8" id="KW-0479">Metal-binding</keyword>
<comment type="function">
    <text evidence="8">ATPase required for the post-translational delivery of tail-anchored (TA) proteins to the endoplasmic reticulum. Recognizes and selectively binds the transmembrane domain of TA proteins in the cytosol. This complex then targets to the endoplasmic reticulum by membrane-bound receptors, where the tail-anchored protein is released for insertion. This process is regulated by ATP binding and hydrolysis. ATP binding drives the homodimer towards the closed dimer state, facilitating recognition of newly synthesized TA membrane proteins. ATP hydrolysis is required for insertion. Subsequently, the homodimer reverts towards the open dimer state, lowering its affinity for the membrane-bound receptor, and returning it to the cytosol to initiate a new round of targeting.</text>
</comment>
<dbReference type="Pfam" id="PF02374">
    <property type="entry name" value="ArsA_ATPase"/>
    <property type="match status" value="1"/>
</dbReference>
<sequence>MASSGDAANPASLHLAPTVRNLIDQTSLKWIFVGGKGGVGKTTCSCSLAILLAKHREKVLLISTDPAHNVSDAFKQKFTKYPTLVEGYSNLFAMEIDPQVQSKPEEIEDMAQTEEDDLWSSGRKMLFDITNSLPGIDEAMSYAEVMKLVQGLDFSVVVFDTAPTGHTLRLLAFPDIFEQGLTKIVRLKNKIGPLFSQISGMMGMQQGPSDFEQISKKLDDLIPTIRKINEQFHNPEMTTFVGVCIAEFLSLFETERLVQTLAKHGIDIHNIIVNQLVYPSKIHPCSLCGSRKRLQTKYLDQIQDLYEDFNVVKVPLLEDEVRGKESLEKFSEMLITPYTSL</sequence>
<dbReference type="HAMAP" id="MF_03112">
    <property type="entry name" value="Asna1_Get3"/>
    <property type="match status" value="1"/>
</dbReference>
<dbReference type="CDD" id="cd02035">
    <property type="entry name" value="ArsA"/>
    <property type="match status" value="1"/>
</dbReference>
<keyword evidence="8" id="KW-0862">Zinc</keyword>
<comment type="caution">
    <text evidence="10">The sequence shown here is derived from an EMBL/GenBank/DDBJ whole genome shotgun (WGS) entry which is preliminary data.</text>
</comment>
<feature type="active site" evidence="8">
    <location>
        <position position="65"/>
    </location>
</feature>
<keyword evidence="7 8" id="KW-0067">ATP-binding</keyword>
<gene>
    <name evidence="10" type="ORF">BV898_03323</name>
</gene>
<dbReference type="InterPro" id="IPR027417">
    <property type="entry name" value="P-loop_NTPase"/>
</dbReference>
<comment type="subcellular location">
    <subcellularLocation>
        <location evidence="8">Cytoplasm</location>
    </subcellularLocation>
    <subcellularLocation>
        <location evidence="8">Endoplasmic reticulum</location>
    </subcellularLocation>
</comment>
<evidence type="ECO:0000256" key="6">
    <source>
        <dbReference type="ARBA" id="ARBA00022824"/>
    </source>
</evidence>
<keyword evidence="2 8" id="KW-0813">Transport</keyword>
<comment type="subunit">
    <text evidence="8">Homodimer.</text>
</comment>
<evidence type="ECO:0000313" key="10">
    <source>
        <dbReference type="EMBL" id="OQV22892.1"/>
    </source>
</evidence>
<keyword evidence="3 8" id="KW-0963">Cytoplasm</keyword>
<protein>
    <recommendedName>
        <fullName evidence="8">ATPase ASNA1 homolog</fullName>
        <ecNumber evidence="8">3.6.-.-</ecNumber>
    </recommendedName>
    <alternativeName>
        <fullName evidence="8">Arsenical pump-driving ATPase homolog</fullName>
    </alternativeName>
    <alternativeName>
        <fullName evidence="8">Arsenite-stimulated ATPase</fullName>
    </alternativeName>
</protein>
<feature type="binding site" evidence="8">
    <location>
        <position position="288"/>
    </location>
    <ligand>
        <name>Zn(2+)</name>
        <dbReference type="ChEBI" id="CHEBI:29105"/>
        <note>ligand shared between dimeric partners</note>
    </ligand>
</feature>